<dbReference type="RefSeq" id="WP_307336835.1">
    <property type="nucleotide sequence ID" value="NZ_JAUSUQ010000003.1"/>
</dbReference>
<comment type="caution">
    <text evidence="1">The sequence shown here is derived from an EMBL/GenBank/DDBJ whole genome shotgun (WGS) entry which is preliminary data.</text>
</comment>
<reference evidence="1 2" key="1">
    <citation type="submission" date="2023-07" db="EMBL/GenBank/DDBJ databases">
        <title>Genomic Encyclopedia of Type Strains, Phase IV (KMG-IV): sequencing the most valuable type-strain genomes for metagenomic binning, comparative biology and taxonomic classification.</title>
        <authorList>
            <person name="Goeker M."/>
        </authorList>
    </citation>
    <scope>NUCLEOTIDE SEQUENCE [LARGE SCALE GENOMIC DNA]</scope>
    <source>
        <strain evidence="1 2">DSM 17740</strain>
    </source>
</reference>
<name>A0ABU0CSL6_9BACI</name>
<keyword evidence="2" id="KW-1185">Reference proteome</keyword>
<evidence type="ECO:0000313" key="1">
    <source>
        <dbReference type="EMBL" id="MDQ0338475.1"/>
    </source>
</evidence>
<evidence type="ECO:0000313" key="2">
    <source>
        <dbReference type="Proteomes" id="UP001232445"/>
    </source>
</evidence>
<gene>
    <name evidence="1" type="ORF">J2S00_001259</name>
</gene>
<protein>
    <recommendedName>
        <fullName evidence="3">Lipoprotein</fullName>
    </recommendedName>
</protein>
<dbReference type="PROSITE" id="PS51257">
    <property type="entry name" value="PROKAR_LIPOPROTEIN"/>
    <property type="match status" value="1"/>
</dbReference>
<dbReference type="EMBL" id="JAUSUQ010000003">
    <property type="protein sequence ID" value="MDQ0338475.1"/>
    <property type="molecule type" value="Genomic_DNA"/>
</dbReference>
<accession>A0ABU0CSL6</accession>
<evidence type="ECO:0008006" key="3">
    <source>
        <dbReference type="Google" id="ProtNLM"/>
    </source>
</evidence>
<organism evidence="1 2">
    <name type="scientific">Caldalkalibacillus uzonensis</name>
    <dbReference type="NCBI Taxonomy" id="353224"/>
    <lineage>
        <taxon>Bacteria</taxon>
        <taxon>Bacillati</taxon>
        <taxon>Bacillota</taxon>
        <taxon>Bacilli</taxon>
        <taxon>Bacillales</taxon>
        <taxon>Bacillaceae</taxon>
        <taxon>Caldalkalibacillus</taxon>
    </lineage>
</organism>
<sequence>MKSIKTMLLVTVFSLSCLGFDTPRTALLLPASVASQAQQLPQTKTVPIMIEGMEEEITLHLHEAKQLGFYTYIPQDMTAENKENALLVYFNPGRQKVYKAKLKILAQDGIESVEEMADFVQNQLEEKGFTVKPSQARRFGFSAQEFSISKNNMIGKVSIFEHNERVFGLIYHYPPEYGDGFETRMETILDEIVWYESDYK</sequence>
<dbReference type="Proteomes" id="UP001232445">
    <property type="component" value="Unassembled WGS sequence"/>
</dbReference>
<proteinExistence type="predicted"/>